<proteinExistence type="predicted"/>
<evidence type="ECO:0000313" key="1">
    <source>
        <dbReference type="EMBL" id="OYR08853.1"/>
    </source>
</evidence>
<sequence length="49" mass="5574">MHDLILHDAGRDLRSSSHALTIARDVLQTRRRIVEQVPDWALSPNGLRS</sequence>
<evidence type="ECO:0000313" key="2">
    <source>
        <dbReference type="Proteomes" id="UP000215590"/>
    </source>
</evidence>
<protein>
    <submittedName>
        <fullName evidence="1">Uncharacterized protein</fullName>
    </submittedName>
</protein>
<keyword evidence="2" id="KW-1185">Reference proteome</keyword>
<dbReference type="AlphaFoldDB" id="A0A256F245"/>
<organism evidence="1 2">
    <name type="scientific">Brucella thiophenivorans</name>
    <dbReference type="NCBI Taxonomy" id="571255"/>
    <lineage>
        <taxon>Bacteria</taxon>
        <taxon>Pseudomonadati</taxon>
        <taxon>Pseudomonadota</taxon>
        <taxon>Alphaproteobacteria</taxon>
        <taxon>Hyphomicrobiales</taxon>
        <taxon>Brucellaceae</taxon>
        <taxon>Brucella/Ochrobactrum group</taxon>
        <taxon>Brucella</taxon>
    </lineage>
</organism>
<comment type="caution">
    <text evidence="1">The sequence shown here is derived from an EMBL/GenBank/DDBJ whole genome shotgun (WGS) entry which is preliminary data.</text>
</comment>
<reference evidence="1 2" key="1">
    <citation type="submission" date="2017-07" db="EMBL/GenBank/DDBJ databases">
        <title>Phylogenetic study on the rhizospheric bacterium Ochrobactrum sp. A44.</title>
        <authorList>
            <person name="Krzyzanowska D.M."/>
            <person name="Ossowicki A."/>
            <person name="Rajewska M."/>
            <person name="Maciag T."/>
            <person name="Kaczynski Z."/>
            <person name="Czerwicka M."/>
            <person name="Jafra S."/>
        </authorList>
    </citation>
    <scope>NUCLEOTIDE SEQUENCE [LARGE SCALE GENOMIC DNA]</scope>
    <source>
        <strain evidence="1 2">DSM 7216</strain>
    </source>
</reference>
<name>A0A256F245_9HYPH</name>
<dbReference type="EMBL" id="NNRJ01000065">
    <property type="protein sequence ID" value="OYR08853.1"/>
    <property type="molecule type" value="Genomic_DNA"/>
</dbReference>
<dbReference type="Proteomes" id="UP000215590">
    <property type="component" value="Unassembled WGS sequence"/>
</dbReference>
<gene>
    <name evidence="1" type="ORF">CEV31_3912</name>
</gene>
<accession>A0A256F245</accession>